<evidence type="ECO:0000256" key="4">
    <source>
        <dbReference type="SAM" id="MobiDB-lite"/>
    </source>
</evidence>
<dbReference type="PROSITE" id="PS51186">
    <property type="entry name" value="GNAT"/>
    <property type="match status" value="1"/>
</dbReference>
<dbReference type="AlphaFoldDB" id="A0A8C4R6A0"/>
<dbReference type="Proteomes" id="UP000694388">
    <property type="component" value="Unplaced"/>
</dbReference>
<keyword evidence="7" id="KW-1185">Reference proteome</keyword>
<feature type="compositionally biased region" description="Basic and acidic residues" evidence="4">
    <location>
        <begin position="160"/>
        <end position="176"/>
    </location>
</feature>
<dbReference type="InterPro" id="IPR000182">
    <property type="entry name" value="GNAT_dom"/>
</dbReference>
<sequence>MYSSWRGPLVFLDSLYVDAEFRGKGIGKALLKKVSKIALQEGFTFMRWFVQQRNDKAKDFYQKEGAQNLTIMEGFLHLQSILRSSHHHPLATVTYRGEVPSSHWISSNQEAHRLRSGLHPEGWELSRLPWACPMWDGWQIARRNRPIRRRVARGRNPSDLAKEKSGVVIKKRVEQS</sequence>
<evidence type="ECO:0000256" key="1">
    <source>
        <dbReference type="ARBA" id="ARBA00008694"/>
    </source>
</evidence>
<comment type="similarity">
    <text evidence="1">Belongs to the acetyltransferase family.</text>
</comment>
<dbReference type="SUPFAM" id="SSF55729">
    <property type="entry name" value="Acyl-CoA N-acyltransferases (Nat)"/>
    <property type="match status" value="1"/>
</dbReference>
<dbReference type="Ensembl" id="ENSEBUT00000026092.1">
    <property type="protein sequence ID" value="ENSEBUP00000025516.1"/>
    <property type="gene ID" value="ENSEBUG00000015725.1"/>
</dbReference>
<feature type="region of interest" description="Disordered" evidence="4">
    <location>
        <begin position="153"/>
        <end position="176"/>
    </location>
</feature>
<dbReference type="InterPro" id="IPR051016">
    <property type="entry name" value="Diverse_Substrate_AcTransf"/>
</dbReference>
<evidence type="ECO:0000259" key="5">
    <source>
        <dbReference type="PROSITE" id="PS51186"/>
    </source>
</evidence>
<keyword evidence="3" id="KW-0012">Acyltransferase</keyword>
<reference evidence="6" key="1">
    <citation type="submission" date="2025-05" db="UniProtKB">
        <authorList>
            <consortium name="Ensembl"/>
        </authorList>
    </citation>
    <scope>IDENTIFICATION</scope>
</reference>
<dbReference type="InterPro" id="IPR016181">
    <property type="entry name" value="Acyl_CoA_acyltransferase"/>
</dbReference>
<evidence type="ECO:0000313" key="7">
    <source>
        <dbReference type="Proteomes" id="UP000694388"/>
    </source>
</evidence>
<proteinExistence type="inferred from homology"/>
<dbReference type="PANTHER" id="PTHR10545:SF29">
    <property type="entry name" value="GH14572P-RELATED"/>
    <property type="match status" value="1"/>
</dbReference>
<dbReference type="Gene3D" id="3.40.630.30">
    <property type="match status" value="1"/>
</dbReference>
<evidence type="ECO:0000256" key="3">
    <source>
        <dbReference type="ARBA" id="ARBA00023315"/>
    </source>
</evidence>
<dbReference type="PANTHER" id="PTHR10545">
    <property type="entry name" value="DIAMINE N-ACETYLTRANSFERASE"/>
    <property type="match status" value="1"/>
</dbReference>
<dbReference type="Pfam" id="PF00583">
    <property type="entry name" value="Acetyltransf_1"/>
    <property type="match status" value="1"/>
</dbReference>
<name>A0A8C4R6A0_EPTBU</name>
<evidence type="ECO:0000256" key="2">
    <source>
        <dbReference type="ARBA" id="ARBA00022679"/>
    </source>
</evidence>
<accession>A0A8C4R6A0</accession>
<keyword evidence="2" id="KW-0808">Transferase</keyword>
<dbReference type="GO" id="GO:0008080">
    <property type="term" value="F:N-acetyltransferase activity"/>
    <property type="evidence" value="ECO:0007669"/>
    <property type="project" value="UniProtKB-ARBA"/>
</dbReference>
<evidence type="ECO:0000313" key="6">
    <source>
        <dbReference type="Ensembl" id="ENSEBUP00000025507.1"/>
    </source>
</evidence>
<protein>
    <recommendedName>
        <fullName evidence="5">N-acetyltransferase domain-containing protein</fullName>
    </recommendedName>
</protein>
<feature type="domain" description="N-acetyltransferase" evidence="5">
    <location>
        <begin position="1"/>
        <end position="100"/>
    </location>
</feature>
<dbReference type="CDD" id="cd04301">
    <property type="entry name" value="NAT_SF"/>
    <property type="match status" value="1"/>
</dbReference>
<organism evidence="6 7">
    <name type="scientific">Eptatretus burgeri</name>
    <name type="common">Inshore hagfish</name>
    <dbReference type="NCBI Taxonomy" id="7764"/>
    <lineage>
        <taxon>Eukaryota</taxon>
        <taxon>Metazoa</taxon>
        <taxon>Chordata</taxon>
        <taxon>Craniata</taxon>
        <taxon>Vertebrata</taxon>
        <taxon>Cyclostomata</taxon>
        <taxon>Myxini</taxon>
        <taxon>Myxiniformes</taxon>
        <taxon>Myxinidae</taxon>
        <taxon>Eptatretinae</taxon>
        <taxon>Eptatretus</taxon>
    </lineage>
</organism>
<dbReference type="Ensembl" id="ENSEBUT00000026082.1">
    <property type="protein sequence ID" value="ENSEBUP00000025507.1"/>
    <property type="gene ID" value="ENSEBUG00000015725.1"/>
</dbReference>